<dbReference type="Proteomes" id="UP000001194">
    <property type="component" value="Unassembled WGS sequence"/>
</dbReference>
<gene>
    <name evidence="2" type="ORF">LACBIDRAFT_297920</name>
    <name evidence="1" type="ORF">LACBIDRAFT_313200</name>
</gene>
<proteinExistence type="predicted"/>
<sequence length="74" mass="8343">MIGYVLGQHKLTHDDIGIDTLHTMAESLHQNRNKFVNSRSPSVAQCSQKTLAARRRMPSIRWVVSIGECDMTFG</sequence>
<reference evidence="2 3" key="1">
    <citation type="journal article" date="2008" name="Nature">
        <title>The genome of Laccaria bicolor provides insights into mycorrhizal symbiosis.</title>
        <authorList>
            <person name="Martin F."/>
            <person name="Aerts A."/>
            <person name="Ahren D."/>
            <person name="Brun A."/>
            <person name="Danchin E.G.J."/>
            <person name="Duchaussoy F."/>
            <person name="Gibon J."/>
            <person name="Kohler A."/>
            <person name="Lindquist E."/>
            <person name="Pereda V."/>
            <person name="Salamov A."/>
            <person name="Shapiro H.J."/>
            <person name="Wuyts J."/>
            <person name="Blaudez D."/>
            <person name="Buee M."/>
            <person name="Brokstein P."/>
            <person name="Canbaeck B."/>
            <person name="Cohen D."/>
            <person name="Courty P.E."/>
            <person name="Coutinho P.M."/>
            <person name="Delaruelle C."/>
            <person name="Detter J.C."/>
            <person name="Deveau A."/>
            <person name="DiFazio S."/>
            <person name="Duplessis S."/>
            <person name="Fraissinet-Tachet L."/>
            <person name="Lucic E."/>
            <person name="Frey-Klett P."/>
            <person name="Fourrey C."/>
            <person name="Feussner I."/>
            <person name="Gay G."/>
            <person name="Grimwood J."/>
            <person name="Hoegger P.J."/>
            <person name="Jain P."/>
            <person name="Kilaru S."/>
            <person name="Labbe J."/>
            <person name="Lin Y.C."/>
            <person name="Legue V."/>
            <person name="Le Tacon F."/>
            <person name="Marmeisse R."/>
            <person name="Melayah D."/>
            <person name="Montanini B."/>
            <person name="Muratet M."/>
            <person name="Nehls U."/>
            <person name="Niculita-Hirzel H."/>
            <person name="Oudot-Le Secq M.P."/>
            <person name="Peter M."/>
            <person name="Quesneville H."/>
            <person name="Rajashekar B."/>
            <person name="Reich M."/>
            <person name="Rouhier N."/>
            <person name="Schmutz J."/>
            <person name="Yin T."/>
            <person name="Chalot M."/>
            <person name="Henrissat B."/>
            <person name="Kuees U."/>
            <person name="Lucas S."/>
            <person name="Van de Peer Y."/>
            <person name="Podila G.K."/>
            <person name="Polle A."/>
            <person name="Pukkila P.J."/>
            <person name="Richardson P.M."/>
            <person name="Rouze P."/>
            <person name="Sanders I.R."/>
            <person name="Stajich J.E."/>
            <person name="Tunlid A."/>
            <person name="Tuskan G."/>
            <person name="Grigoriev I.V."/>
        </authorList>
    </citation>
    <scope>NUCLEOTIDE SEQUENCE [LARGE SCALE GENOMIC DNA]</scope>
    <source>
        <strain evidence="3">S238N-H82 / ATCC MYA-4686</strain>
    </source>
</reference>
<evidence type="ECO:0000313" key="3">
    <source>
        <dbReference type="Proteomes" id="UP000001194"/>
    </source>
</evidence>
<dbReference type="RefSeq" id="XP_001881412.1">
    <property type="nucleotide sequence ID" value="XM_001881377.1"/>
</dbReference>
<dbReference type="GeneID" id="6084320"/>
<dbReference type="KEGG" id="lbc:LACBIDRAFT_297920"/>
<evidence type="ECO:0000313" key="2">
    <source>
        <dbReference type="EMBL" id="EDR08342.1"/>
    </source>
</evidence>
<protein>
    <submittedName>
        <fullName evidence="2">Predicted protein</fullName>
    </submittedName>
</protein>
<dbReference type="KEGG" id="lbc:LACBIDRAFT_313200"/>
<evidence type="ECO:0000313" key="1">
    <source>
        <dbReference type="EMBL" id="EDR00665.1"/>
    </source>
</evidence>
<dbReference type="InParanoid" id="B0DB76"/>
<name>B0DB76_LACBS</name>
<keyword evidence="3" id="KW-1185">Reference proteome</keyword>
<organism evidence="3">
    <name type="scientific">Laccaria bicolor (strain S238N-H82 / ATCC MYA-4686)</name>
    <name type="common">Bicoloured deceiver</name>
    <name type="synonym">Laccaria laccata var. bicolor</name>
    <dbReference type="NCBI Taxonomy" id="486041"/>
    <lineage>
        <taxon>Eukaryota</taxon>
        <taxon>Fungi</taxon>
        <taxon>Dikarya</taxon>
        <taxon>Basidiomycota</taxon>
        <taxon>Agaricomycotina</taxon>
        <taxon>Agaricomycetes</taxon>
        <taxon>Agaricomycetidae</taxon>
        <taxon>Agaricales</taxon>
        <taxon>Agaricineae</taxon>
        <taxon>Hydnangiaceae</taxon>
        <taxon>Laccaria</taxon>
    </lineage>
</organism>
<dbReference type="EMBL" id="DS547102">
    <property type="protein sequence ID" value="EDR08342.1"/>
    <property type="molecule type" value="Genomic_DNA"/>
</dbReference>
<dbReference type="AlphaFoldDB" id="B0DB76"/>
<dbReference type="RefSeq" id="XP_001888674.1">
    <property type="nucleotide sequence ID" value="XM_001888639.1"/>
</dbReference>
<dbReference type="GeneID" id="6076828"/>
<accession>B0DB76</accession>
<dbReference type="HOGENOM" id="CLU_2688236_0_0_1"/>
<dbReference type="EMBL" id="DS547147">
    <property type="protein sequence ID" value="EDR00665.1"/>
    <property type="molecule type" value="Genomic_DNA"/>
</dbReference>